<dbReference type="Gene3D" id="3.40.960.10">
    <property type="entry name" value="VSR Endonuclease"/>
    <property type="match status" value="1"/>
</dbReference>
<reference evidence="1" key="1">
    <citation type="journal article" date="2021" name="PeerJ">
        <title>Extensive microbial diversity within the chicken gut microbiome revealed by metagenomics and culture.</title>
        <authorList>
            <person name="Gilroy R."/>
            <person name="Ravi A."/>
            <person name="Getino M."/>
            <person name="Pursley I."/>
            <person name="Horton D.L."/>
            <person name="Alikhan N.F."/>
            <person name="Baker D."/>
            <person name="Gharbi K."/>
            <person name="Hall N."/>
            <person name="Watson M."/>
            <person name="Adriaenssens E.M."/>
            <person name="Foster-Nyarko E."/>
            <person name="Jarju S."/>
            <person name="Secka A."/>
            <person name="Antonio M."/>
            <person name="Oren A."/>
            <person name="Chaudhuri R.R."/>
            <person name="La Ragione R."/>
            <person name="Hildebrand F."/>
            <person name="Pallen M.J."/>
        </authorList>
    </citation>
    <scope>NUCLEOTIDE SEQUENCE</scope>
    <source>
        <strain evidence="1">CHK124-7917</strain>
    </source>
</reference>
<keyword evidence="1" id="KW-0255">Endonuclease</keyword>
<dbReference type="RefSeq" id="WP_274958389.1">
    <property type="nucleotide sequence ID" value="NZ_DYWQ01000009.1"/>
</dbReference>
<dbReference type="Proteomes" id="UP000697330">
    <property type="component" value="Unassembled WGS sequence"/>
</dbReference>
<name>A0A921KM40_9ACTN</name>
<keyword evidence="1" id="KW-0378">Hydrolase</keyword>
<dbReference type="EMBL" id="DYWQ01000009">
    <property type="protein sequence ID" value="HJF44276.1"/>
    <property type="molecule type" value="Genomic_DNA"/>
</dbReference>
<dbReference type="GO" id="GO:0004519">
    <property type="term" value="F:endonuclease activity"/>
    <property type="evidence" value="ECO:0007669"/>
    <property type="project" value="UniProtKB-KW"/>
</dbReference>
<evidence type="ECO:0000313" key="2">
    <source>
        <dbReference type="Proteomes" id="UP000697330"/>
    </source>
</evidence>
<reference evidence="1" key="2">
    <citation type="submission" date="2021-09" db="EMBL/GenBank/DDBJ databases">
        <authorList>
            <person name="Gilroy R."/>
        </authorList>
    </citation>
    <scope>NUCLEOTIDE SEQUENCE</scope>
    <source>
        <strain evidence="1">CHK124-7917</strain>
    </source>
</reference>
<dbReference type="AlphaFoldDB" id="A0A921KM40"/>
<evidence type="ECO:0000313" key="1">
    <source>
        <dbReference type="EMBL" id="HJF44276.1"/>
    </source>
</evidence>
<gene>
    <name evidence="1" type="ORF">K8U72_00610</name>
</gene>
<accession>A0A921KM40</accession>
<proteinExistence type="predicted"/>
<sequence length="249" mass="27092">MLDAHASAVRAEAELAAGLGLEEGPTIDHPLKWERIRRLIAAAVVACEFAGTYRLPAGEKNVSYRASRLMSSASLASAIAEMGETSGTRRAARVCDLTLEGSASPMETVLGLMLTLPVEYGGFGIERPQLNCPVDVSSCREEGLADRDVVTPDFLWPEQRVAIEYDSDEFHAARGAGQSARDATRANILTTLGYRVFRATSRTVRVPEGVALLARQISHALGISLEPTTPLQELRRRKLYLELMPRTKA</sequence>
<comment type="caution">
    <text evidence="1">The sequence shown here is derived from an EMBL/GenBank/DDBJ whole genome shotgun (WGS) entry which is preliminary data.</text>
</comment>
<protein>
    <submittedName>
        <fullName evidence="1">Endonuclease domain-containing protein</fullName>
    </submittedName>
</protein>
<organism evidence="1 2">
    <name type="scientific">Thermophilibacter provencensis</name>
    <dbReference type="NCBI Taxonomy" id="1852386"/>
    <lineage>
        <taxon>Bacteria</taxon>
        <taxon>Bacillati</taxon>
        <taxon>Actinomycetota</taxon>
        <taxon>Coriobacteriia</taxon>
        <taxon>Coriobacteriales</taxon>
        <taxon>Atopobiaceae</taxon>
        <taxon>Thermophilibacter</taxon>
    </lineage>
</organism>
<keyword evidence="1" id="KW-0540">Nuclease</keyword>